<reference evidence="14" key="1">
    <citation type="submission" date="2022-05" db="EMBL/GenBank/DDBJ databases">
        <authorList>
            <person name="Colautti A."/>
            <person name="Iacumin L."/>
        </authorList>
    </citation>
    <scope>NUCLEOTIDE SEQUENCE</scope>
    <source>
        <strain evidence="14">SK 55</strain>
    </source>
</reference>
<keyword evidence="8 12" id="KW-0472">Membrane</keyword>
<dbReference type="GO" id="GO:0051205">
    <property type="term" value="P:protein insertion into membrane"/>
    <property type="evidence" value="ECO:0007669"/>
    <property type="project" value="TreeGrafter"/>
</dbReference>
<dbReference type="GO" id="GO:0015031">
    <property type="term" value="P:protein transport"/>
    <property type="evidence" value="ECO:0007669"/>
    <property type="project" value="UniProtKB-KW"/>
</dbReference>
<evidence type="ECO:0000256" key="7">
    <source>
        <dbReference type="ARBA" id="ARBA00022989"/>
    </source>
</evidence>
<name>A0A9X3LIJ9_9BACL</name>
<dbReference type="HAMAP" id="MF_01811">
    <property type="entry name" value="YidC_type2"/>
    <property type="match status" value="1"/>
</dbReference>
<dbReference type="GO" id="GO:0032977">
    <property type="term" value="F:membrane insertase activity"/>
    <property type="evidence" value="ECO:0007669"/>
    <property type="project" value="InterPro"/>
</dbReference>
<evidence type="ECO:0000256" key="2">
    <source>
        <dbReference type="ARBA" id="ARBA00022448"/>
    </source>
</evidence>
<keyword evidence="11 12" id="KW-0449">Lipoprotein</keyword>
<protein>
    <recommendedName>
        <fullName evidence="12">Membrane protein insertase YidC</fullName>
    </recommendedName>
    <alternativeName>
        <fullName evidence="12">Foldase YidC</fullName>
    </alternativeName>
    <alternativeName>
        <fullName evidence="12">Membrane integrase YidC</fullName>
    </alternativeName>
    <alternativeName>
        <fullName evidence="12">Membrane protein YidC</fullName>
    </alternativeName>
</protein>
<sequence length="260" mass="29297">MNKRLLIILMLVSVTLLLSGCTEYNQPIYEDSNGFWNEFIVWPLVSFITLFKELLGTYGLGIVMVTIIIRLAILPLMIKQTKSAKKMQDVQPELAKLKQKYSSKDAATQQKYQQEMMSLFKDKGVNPAAGCLPVVIQMPILIGFYHAISRMNSTPEINLGSFLWFPLAEPSIILAVLAGIMQFLVLRTGPAMDNPQMKIMMYFMPVMIIGFGIFLPSALTLYWVIGNIISLIQNMVIYKPWEKHTVQNTVQPAKTGGAKK</sequence>
<feature type="transmembrane region" description="Helical" evidence="12">
    <location>
        <begin position="168"/>
        <end position="187"/>
    </location>
</feature>
<dbReference type="PRINTS" id="PR01900">
    <property type="entry name" value="YIDCPROTEIN"/>
</dbReference>
<evidence type="ECO:0000256" key="8">
    <source>
        <dbReference type="ARBA" id="ARBA00023136"/>
    </source>
</evidence>
<dbReference type="AlphaFoldDB" id="A0A9X3LIJ9"/>
<dbReference type="EMBL" id="JAMKBJ010000016">
    <property type="protein sequence ID" value="MCZ8538407.1"/>
    <property type="molecule type" value="Genomic_DNA"/>
</dbReference>
<comment type="function">
    <text evidence="12">Required for the insertion and/or proper folding and/or complex formation of integral membrane proteins into the membrane. Involved in integration of membrane proteins that insert both dependently and independently of the Sec translocase complex, as well as at least some lipoproteins.</text>
</comment>
<proteinExistence type="inferred from homology"/>
<keyword evidence="2 12" id="KW-0813">Transport</keyword>
<comment type="similarity">
    <text evidence="12">Belongs to the OXA1/ALB3/YidC family. Type 2 subfamily.</text>
</comment>
<keyword evidence="5 12" id="KW-0732">Signal</keyword>
<dbReference type="PANTHER" id="PTHR12428:SF65">
    <property type="entry name" value="CYTOCHROME C OXIDASE ASSEMBLY PROTEIN COX18, MITOCHONDRIAL"/>
    <property type="match status" value="1"/>
</dbReference>
<dbReference type="InterPro" id="IPR047196">
    <property type="entry name" value="YidC_ALB_C"/>
</dbReference>
<keyword evidence="7 12" id="KW-1133">Transmembrane helix</keyword>
<keyword evidence="3 12" id="KW-1003">Cell membrane</keyword>
<evidence type="ECO:0000256" key="6">
    <source>
        <dbReference type="ARBA" id="ARBA00022927"/>
    </source>
</evidence>
<evidence type="ECO:0000256" key="12">
    <source>
        <dbReference type="HAMAP-Rule" id="MF_01811"/>
    </source>
</evidence>
<evidence type="ECO:0000256" key="10">
    <source>
        <dbReference type="ARBA" id="ARBA00023186"/>
    </source>
</evidence>
<evidence type="ECO:0000313" key="15">
    <source>
        <dbReference type="Proteomes" id="UP001152173"/>
    </source>
</evidence>
<dbReference type="NCBIfam" id="TIGR03592">
    <property type="entry name" value="yidC_oxa1_cterm"/>
    <property type="match status" value="1"/>
</dbReference>
<gene>
    <name evidence="12 14" type="primary">yidC</name>
    <name evidence="14" type="ORF">M9R32_14515</name>
</gene>
<keyword evidence="10 12" id="KW-0143">Chaperone</keyword>
<evidence type="ECO:0000256" key="1">
    <source>
        <dbReference type="ARBA" id="ARBA00004651"/>
    </source>
</evidence>
<keyword evidence="9" id="KW-0564">Palmitate</keyword>
<evidence type="ECO:0000256" key="9">
    <source>
        <dbReference type="ARBA" id="ARBA00023139"/>
    </source>
</evidence>
<feature type="transmembrane region" description="Helical" evidence="12">
    <location>
        <begin position="199"/>
        <end position="225"/>
    </location>
</feature>
<evidence type="ECO:0000256" key="11">
    <source>
        <dbReference type="ARBA" id="ARBA00023288"/>
    </source>
</evidence>
<evidence type="ECO:0000256" key="5">
    <source>
        <dbReference type="ARBA" id="ARBA00022729"/>
    </source>
</evidence>
<feature type="transmembrane region" description="Helical" evidence="12">
    <location>
        <begin position="55"/>
        <end position="78"/>
    </location>
</feature>
<evidence type="ECO:0000256" key="4">
    <source>
        <dbReference type="ARBA" id="ARBA00022692"/>
    </source>
</evidence>
<dbReference type="GO" id="GO:0005886">
    <property type="term" value="C:plasma membrane"/>
    <property type="evidence" value="ECO:0007669"/>
    <property type="project" value="UniProtKB-SubCell"/>
</dbReference>
<evidence type="ECO:0000259" key="13">
    <source>
        <dbReference type="Pfam" id="PF02096"/>
    </source>
</evidence>
<comment type="subcellular location">
    <subcellularLocation>
        <location evidence="1 12">Cell membrane</location>
        <topology evidence="1 12">Multi-pass membrane protein</topology>
    </subcellularLocation>
</comment>
<dbReference type="InterPro" id="IPR023060">
    <property type="entry name" value="YidC/YidC1/YidC2_Firmicutes"/>
</dbReference>
<organism evidence="14 15">
    <name type="scientific">Paenisporosarcina quisquiliarum</name>
    <dbReference type="NCBI Taxonomy" id="365346"/>
    <lineage>
        <taxon>Bacteria</taxon>
        <taxon>Bacillati</taxon>
        <taxon>Bacillota</taxon>
        <taxon>Bacilli</taxon>
        <taxon>Bacillales</taxon>
        <taxon>Caryophanaceae</taxon>
        <taxon>Paenisporosarcina</taxon>
    </lineage>
</organism>
<dbReference type="Pfam" id="PF02096">
    <property type="entry name" value="60KD_IMP"/>
    <property type="match status" value="1"/>
</dbReference>
<comment type="caution">
    <text evidence="14">The sequence shown here is derived from an EMBL/GenBank/DDBJ whole genome shotgun (WGS) entry which is preliminary data.</text>
</comment>
<keyword evidence="4 12" id="KW-0812">Transmembrane</keyword>
<feature type="transmembrane region" description="Helical" evidence="12">
    <location>
        <begin position="125"/>
        <end position="148"/>
    </location>
</feature>
<keyword evidence="15" id="KW-1185">Reference proteome</keyword>
<evidence type="ECO:0000256" key="3">
    <source>
        <dbReference type="ARBA" id="ARBA00022475"/>
    </source>
</evidence>
<dbReference type="PANTHER" id="PTHR12428">
    <property type="entry name" value="OXA1"/>
    <property type="match status" value="1"/>
</dbReference>
<accession>A0A9X3LIJ9</accession>
<keyword evidence="6 12" id="KW-0653">Protein transport</keyword>
<feature type="domain" description="Membrane insertase YidC/Oxa/ALB C-terminal" evidence="13">
    <location>
        <begin position="58"/>
        <end position="239"/>
    </location>
</feature>
<dbReference type="Proteomes" id="UP001152173">
    <property type="component" value="Unassembled WGS sequence"/>
</dbReference>
<dbReference type="InterPro" id="IPR028055">
    <property type="entry name" value="YidC/Oxa/ALB_C"/>
</dbReference>
<dbReference type="PROSITE" id="PS51257">
    <property type="entry name" value="PROKAR_LIPOPROTEIN"/>
    <property type="match status" value="1"/>
</dbReference>
<evidence type="ECO:0000313" key="14">
    <source>
        <dbReference type="EMBL" id="MCZ8538407.1"/>
    </source>
</evidence>
<dbReference type="CDD" id="cd20070">
    <property type="entry name" value="5TM_YidC_Alb3"/>
    <property type="match status" value="1"/>
</dbReference>
<dbReference type="InterPro" id="IPR001708">
    <property type="entry name" value="YidC/ALB3/OXA1/COX18"/>
</dbReference>